<dbReference type="Pfam" id="PF19288">
    <property type="entry name" value="CofH_C"/>
    <property type="match status" value="1"/>
</dbReference>
<evidence type="ECO:0000256" key="4">
    <source>
        <dbReference type="ARBA" id="ARBA00022723"/>
    </source>
</evidence>
<dbReference type="NCBIfam" id="TIGR00423">
    <property type="entry name" value="CofH family radical SAM protein"/>
    <property type="match status" value="1"/>
</dbReference>
<dbReference type="SFLD" id="SFLDS00029">
    <property type="entry name" value="Radical_SAM"/>
    <property type="match status" value="1"/>
</dbReference>
<keyword evidence="5" id="KW-0408">Iron</keyword>
<evidence type="ECO:0000256" key="1">
    <source>
        <dbReference type="ARBA" id="ARBA00001966"/>
    </source>
</evidence>
<keyword evidence="6" id="KW-0411">Iron-sulfur</keyword>
<dbReference type="PROSITE" id="PS51918">
    <property type="entry name" value="RADICAL_SAM"/>
    <property type="match status" value="1"/>
</dbReference>
<dbReference type="InterPro" id="IPR034405">
    <property type="entry name" value="F420"/>
</dbReference>
<dbReference type="EC" id="1.21.98.1" evidence="8"/>
<accession>A0A3B1C8A3</accession>
<dbReference type="InterPro" id="IPR007197">
    <property type="entry name" value="rSAM"/>
</dbReference>
<dbReference type="InterPro" id="IPR013785">
    <property type="entry name" value="Aldolase_TIM"/>
</dbReference>
<dbReference type="GO" id="GO:0016491">
    <property type="term" value="F:oxidoreductase activity"/>
    <property type="evidence" value="ECO:0007669"/>
    <property type="project" value="UniProtKB-KW"/>
</dbReference>
<sequence length="355" mass="39489">MSHDIEKILNGYAKGERLDDDDALSLLKSSDLLALGQAAHQKRMAIKPEPVVTYIIDRNINYSNLCVTRCRFCAFYKAAGDEEGYTLGGGEIAQKIEETIKLGGRQILLQGGHHPSHTIEWYEHMIGQIKSRFDIHVHGFSPPEIIHISGLSKITVAETIGRLKKAGLNSIPGGGAEILSDRVRSLIAPQKCSASAWIDVMRTAHQQGMRTTATMMFGHEETLAERVESLKRIRNLQDETDGFTAFIPWPFQPENTKMDYVSPAGGFEYLKTLAVSRLYLDNIDNIQASWVTQGPKVAQMALFFGANDMGSTMIEENVVQAAGVSFRMSEKDIRKAIEETGMTPQRRNMIYEPVG</sequence>
<protein>
    <submittedName>
        <fullName evidence="8">Cyclic dehypoxanthine futalosine synthase</fullName>
        <ecNumber evidence="8">1.21.98.1</ecNumber>
    </submittedName>
</protein>
<proteinExistence type="inferred from homology"/>
<evidence type="ECO:0000256" key="2">
    <source>
        <dbReference type="ARBA" id="ARBA00022485"/>
    </source>
</evidence>
<dbReference type="Gene3D" id="3.20.20.70">
    <property type="entry name" value="Aldolase class I"/>
    <property type="match status" value="1"/>
</dbReference>
<dbReference type="GO" id="GO:0051539">
    <property type="term" value="F:4 iron, 4 sulfur cluster binding"/>
    <property type="evidence" value="ECO:0007669"/>
    <property type="project" value="UniProtKB-KW"/>
</dbReference>
<comment type="cofactor">
    <cofactor evidence="1">
        <name>[4Fe-4S] cluster</name>
        <dbReference type="ChEBI" id="CHEBI:49883"/>
    </cofactor>
</comment>
<dbReference type="GO" id="GO:0046872">
    <property type="term" value="F:metal ion binding"/>
    <property type="evidence" value="ECO:0007669"/>
    <property type="project" value="UniProtKB-KW"/>
</dbReference>
<dbReference type="PANTHER" id="PTHR43076:SF1">
    <property type="entry name" value="LIPOYL SYNTHASE 2"/>
    <property type="match status" value="1"/>
</dbReference>
<organism evidence="8">
    <name type="scientific">hydrothermal vent metagenome</name>
    <dbReference type="NCBI Taxonomy" id="652676"/>
    <lineage>
        <taxon>unclassified sequences</taxon>
        <taxon>metagenomes</taxon>
        <taxon>ecological metagenomes</taxon>
    </lineage>
</organism>
<evidence type="ECO:0000256" key="6">
    <source>
        <dbReference type="ARBA" id="ARBA00023014"/>
    </source>
</evidence>
<evidence type="ECO:0000256" key="3">
    <source>
        <dbReference type="ARBA" id="ARBA00022691"/>
    </source>
</evidence>
<evidence type="ECO:0000256" key="5">
    <source>
        <dbReference type="ARBA" id="ARBA00023004"/>
    </source>
</evidence>
<dbReference type="SFLD" id="SFLDG01389">
    <property type="entry name" value="menaquinone_synthsis_involved"/>
    <property type="match status" value="1"/>
</dbReference>
<dbReference type="GO" id="GO:0044689">
    <property type="term" value="F:7,8-didemethyl-8-hydroxy-5-deazariboflavin synthase activity"/>
    <property type="evidence" value="ECO:0007669"/>
    <property type="project" value="TreeGrafter"/>
</dbReference>
<feature type="domain" description="Radical SAM core" evidence="7">
    <location>
        <begin position="52"/>
        <end position="281"/>
    </location>
</feature>
<keyword evidence="8" id="KW-0560">Oxidoreductase</keyword>
<dbReference type="SFLD" id="SFLDF00343">
    <property type="entry name" value="aminofutalosine_synthase_(mqnE"/>
    <property type="match status" value="1"/>
</dbReference>
<gene>
    <name evidence="8" type="ORF">MNBD_NITROSPINAE02-1466</name>
</gene>
<dbReference type="GO" id="GO:0009234">
    <property type="term" value="P:menaquinone biosynthetic process"/>
    <property type="evidence" value="ECO:0007669"/>
    <property type="project" value="InterPro"/>
</dbReference>
<evidence type="ECO:0000259" key="7">
    <source>
        <dbReference type="PROSITE" id="PS51918"/>
    </source>
</evidence>
<keyword evidence="4" id="KW-0479">Metal-binding</keyword>
<keyword evidence="3" id="KW-0949">S-adenosyl-L-methionine</keyword>
<evidence type="ECO:0000313" key="8">
    <source>
        <dbReference type="EMBL" id="VAX20903.1"/>
    </source>
</evidence>
<dbReference type="NCBIfam" id="TIGR03699">
    <property type="entry name" value="menaquin_MqnC"/>
    <property type="match status" value="1"/>
</dbReference>
<dbReference type="SFLD" id="SFLDF00342">
    <property type="entry name" value="cyclic_dehypoxanthine_futalosi"/>
    <property type="match status" value="1"/>
</dbReference>
<dbReference type="SUPFAM" id="SSF102114">
    <property type="entry name" value="Radical SAM enzymes"/>
    <property type="match status" value="1"/>
</dbReference>
<dbReference type="PANTHER" id="PTHR43076">
    <property type="entry name" value="FO SYNTHASE (COFH)"/>
    <property type="match status" value="1"/>
</dbReference>
<dbReference type="HAMAP" id="MF_00992">
    <property type="entry name" value="MqnC"/>
    <property type="match status" value="1"/>
</dbReference>
<dbReference type="EMBL" id="UOGE01000062">
    <property type="protein sequence ID" value="VAX20903.1"/>
    <property type="molecule type" value="Genomic_DNA"/>
</dbReference>
<dbReference type="GO" id="GO:0016765">
    <property type="term" value="F:transferase activity, transferring alkyl or aryl (other than methyl) groups"/>
    <property type="evidence" value="ECO:0007669"/>
    <property type="project" value="InterPro"/>
</dbReference>
<keyword evidence="2" id="KW-0004">4Fe-4S</keyword>
<dbReference type="InterPro" id="IPR022431">
    <property type="entry name" value="Cyclic_DHFL_synthase_mqnC"/>
</dbReference>
<dbReference type="PIRSF" id="PIRSF004762">
    <property type="entry name" value="CHP00423"/>
    <property type="match status" value="1"/>
</dbReference>
<dbReference type="InterPro" id="IPR020050">
    <property type="entry name" value="FO_synthase_su2"/>
</dbReference>
<dbReference type="SFLD" id="SFLDG01064">
    <property type="entry name" value="F420__menaquinone_cofactor_bio"/>
    <property type="match status" value="1"/>
</dbReference>
<name>A0A3B1C8A3_9ZZZZ</name>
<reference evidence="8" key="1">
    <citation type="submission" date="2018-06" db="EMBL/GenBank/DDBJ databases">
        <authorList>
            <person name="Zhirakovskaya E."/>
        </authorList>
    </citation>
    <scope>NUCLEOTIDE SEQUENCE</scope>
</reference>
<dbReference type="AlphaFoldDB" id="A0A3B1C8A3"/>
<dbReference type="InterPro" id="IPR058240">
    <property type="entry name" value="rSAM_sf"/>
</dbReference>
<dbReference type="Pfam" id="PF04055">
    <property type="entry name" value="Radical_SAM"/>
    <property type="match status" value="1"/>
</dbReference>
<dbReference type="InterPro" id="IPR045567">
    <property type="entry name" value="CofH/MnqC-like_C"/>
</dbReference>